<evidence type="ECO:0000313" key="2">
    <source>
        <dbReference type="Proteomes" id="UP000629468"/>
    </source>
</evidence>
<comment type="caution">
    <text evidence="1">The sequence shown here is derived from an EMBL/GenBank/DDBJ whole genome shotgun (WGS) entry which is preliminary data.</text>
</comment>
<dbReference type="EMBL" id="JABXXO010000008">
    <property type="protein sequence ID" value="KAF7771755.1"/>
    <property type="molecule type" value="Genomic_DNA"/>
</dbReference>
<dbReference type="AlphaFoldDB" id="A0A8H7F166"/>
<dbReference type="Proteomes" id="UP000629468">
    <property type="component" value="Unassembled WGS sequence"/>
</dbReference>
<name>A0A8H7F166_AGABI</name>
<protein>
    <submittedName>
        <fullName evidence="1">Uncharacterized protein</fullName>
    </submittedName>
</protein>
<reference evidence="1 2" key="1">
    <citation type="journal article" name="Sci. Rep.">
        <title>Telomere-to-telomere assembled and centromere annotated genomes of the two main subspecies of the button mushroom Agaricus bisporus reveal especially polymorphic chromosome ends.</title>
        <authorList>
            <person name="Sonnenberg A.S.M."/>
            <person name="Sedaghat-Telgerd N."/>
            <person name="Lavrijssen B."/>
            <person name="Ohm R.A."/>
            <person name="Hendrickx P.M."/>
            <person name="Scholtmeijer K."/>
            <person name="Baars J.J.P."/>
            <person name="van Peer A."/>
        </authorList>
    </citation>
    <scope>NUCLEOTIDE SEQUENCE [LARGE SCALE GENOMIC DNA]</scope>
    <source>
        <strain evidence="1 2">H119_p4</strain>
    </source>
</reference>
<accession>A0A8H7F166</accession>
<organism evidence="1 2">
    <name type="scientific">Agaricus bisporus var. burnettii</name>
    <dbReference type="NCBI Taxonomy" id="192524"/>
    <lineage>
        <taxon>Eukaryota</taxon>
        <taxon>Fungi</taxon>
        <taxon>Dikarya</taxon>
        <taxon>Basidiomycota</taxon>
        <taxon>Agaricomycotina</taxon>
        <taxon>Agaricomycetes</taxon>
        <taxon>Agaricomycetidae</taxon>
        <taxon>Agaricales</taxon>
        <taxon>Agaricineae</taxon>
        <taxon>Agaricaceae</taxon>
        <taxon>Agaricus</taxon>
    </lineage>
</organism>
<evidence type="ECO:0000313" key="1">
    <source>
        <dbReference type="EMBL" id="KAF7771755.1"/>
    </source>
</evidence>
<gene>
    <name evidence="1" type="ORF">Agabi119p4_6066</name>
</gene>
<proteinExistence type="predicted"/>
<sequence>MQWVGARTELRTDGPIGSMDIARGGSGRMPGDAEFRDRILIFTIAPTHHNHPSHILFCVGRGFMLRPPIAATKRKHSVSIPSASFLR</sequence>